<sequence length="353" mass="37727">MQYDKDNNKQNNQLEADGYEVLSSDKDQREGTAETMASAAGAAPDALAEGLANVRIESREQTVQPDEVANDEAANDEAANDEESSDSEIEWVQVTVPVYKHRRHGGRGGRHHRGPPGFGPMGLGPMPPFHPWTQHGMGRSHGKHGNGRGSRHNRAQSPSGFKSGGGRRGKGCRGGRHSDKNDKDDFQIVTDEESSGNELPPAEGEVPFPPPSPGHHGRGHRHRGPPAPGAFPFDFDSMPFPFPPHFGGHGMGRGRGGFGGFGGFGGLGGRAHQGPHGHYHGHHHGPGFPRGMPSFGLGHPHAFGSHTEEFPEFFGHGHAGFGGRGRHHHFHGFMGPFGHRGGPAAVPQDEVPE</sequence>
<keyword evidence="3" id="KW-1185">Reference proteome</keyword>
<reference evidence="2 3" key="1">
    <citation type="submission" date="2018-11" db="EMBL/GenBank/DDBJ databases">
        <title>Genome sequence of Saitozyma podzolica DSM 27192.</title>
        <authorList>
            <person name="Aliyu H."/>
            <person name="Gorte O."/>
            <person name="Ochsenreither K."/>
        </authorList>
    </citation>
    <scope>NUCLEOTIDE SEQUENCE [LARGE SCALE GENOMIC DNA]</scope>
    <source>
        <strain evidence="2 3">DSM 27192</strain>
    </source>
</reference>
<feature type="region of interest" description="Disordered" evidence="1">
    <location>
        <begin position="1"/>
        <end position="226"/>
    </location>
</feature>
<protein>
    <submittedName>
        <fullName evidence="2">Uncharacterized protein</fullName>
    </submittedName>
</protein>
<proteinExistence type="predicted"/>
<comment type="caution">
    <text evidence="2">The sequence shown here is derived from an EMBL/GenBank/DDBJ whole genome shotgun (WGS) entry which is preliminary data.</text>
</comment>
<name>A0A427YJY7_9TREE</name>
<feature type="compositionally biased region" description="Basic residues" evidence="1">
    <location>
        <begin position="99"/>
        <end position="114"/>
    </location>
</feature>
<gene>
    <name evidence="2" type="ORF">EHS25_009680</name>
</gene>
<feature type="compositionally biased region" description="Basic residues" evidence="1">
    <location>
        <begin position="138"/>
        <end position="154"/>
    </location>
</feature>
<accession>A0A427YJY7</accession>
<feature type="compositionally biased region" description="Basic residues" evidence="1">
    <location>
        <begin position="215"/>
        <end position="224"/>
    </location>
</feature>
<evidence type="ECO:0000256" key="1">
    <source>
        <dbReference type="SAM" id="MobiDB-lite"/>
    </source>
</evidence>
<dbReference type="OrthoDB" id="10677696at2759"/>
<dbReference type="Proteomes" id="UP000279259">
    <property type="component" value="Unassembled WGS sequence"/>
</dbReference>
<evidence type="ECO:0000313" key="3">
    <source>
        <dbReference type="Proteomes" id="UP000279259"/>
    </source>
</evidence>
<dbReference type="EMBL" id="RSCD01000008">
    <property type="protein sequence ID" value="RSH91381.1"/>
    <property type="molecule type" value="Genomic_DNA"/>
</dbReference>
<feature type="compositionally biased region" description="Low complexity" evidence="1">
    <location>
        <begin position="33"/>
        <end position="52"/>
    </location>
</feature>
<feature type="compositionally biased region" description="Basic and acidic residues" evidence="1">
    <location>
        <begin position="176"/>
        <end position="186"/>
    </location>
</feature>
<feature type="compositionally biased region" description="Basic residues" evidence="1">
    <location>
        <begin position="165"/>
        <end position="175"/>
    </location>
</feature>
<organism evidence="2 3">
    <name type="scientific">Saitozyma podzolica</name>
    <dbReference type="NCBI Taxonomy" id="1890683"/>
    <lineage>
        <taxon>Eukaryota</taxon>
        <taxon>Fungi</taxon>
        <taxon>Dikarya</taxon>
        <taxon>Basidiomycota</taxon>
        <taxon>Agaricomycotina</taxon>
        <taxon>Tremellomycetes</taxon>
        <taxon>Tremellales</taxon>
        <taxon>Trimorphomycetaceae</taxon>
        <taxon>Saitozyma</taxon>
    </lineage>
</organism>
<feature type="compositionally biased region" description="Basic and acidic residues" evidence="1">
    <location>
        <begin position="23"/>
        <end position="32"/>
    </location>
</feature>
<dbReference type="AlphaFoldDB" id="A0A427YJY7"/>
<feature type="compositionally biased region" description="Acidic residues" evidence="1">
    <location>
        <begin position="68"/>
        <end position="89"/>
    </location>
</feature>
<evidence type="ECO:0000313" key="2">
    <source>
        <dbReference type="EMBL" id="RSH91381.1"/>
    </source>
</evidence>